<keyword evidence="7" id="KW-0479">Metal-binding</keyword>
<evidence type="ECO:0000256" key="13">
    <source>
        <dbReference type="ARBA" id="ARBA00023295"/>
    </source>
</evidence>
<comment type="caution">
    <text evidence="16">The sequence shown here is derived from an EMBL/GenBank/DDBJ whole genome shotgun (WGS) entry which is preliminary data.</text>
</comment>
<keyword evidence="6" id="KW-0004">4Fe-4S</keyword>
<dbReference type="GO" id="GO:0005634">
    <property type="term" value="C:nucleus"/>
    <property type="evidence" value="ECO:0007669"/>
    <property type="project" value="TreeGrafter"/>
</dbReference>
<evidence type="ECO:0000256" key="7">
    <source>
        <dbReference type="ARBA" id="ARBA00022723"/>
    </source>
</evidence>
<evidence type="ECO:0000256" key="9">
    <source>
        <dbReference type="ARBA" id="ARBA00022801"/>
    </source>
</evidence>
<dbReference type="GO" id="GO:0051539">
    <property type="term" value="F:4 iron, 4 sulfur cluster binding"/>
    <property type="evidence" value="ECO:0007669"/>
    <property type="project" value="UniProtKB-KW"/>
</dbReference>
<dbReference type="InterPro" id="IPR015797">
    <property type="entry name" value="NUDIX_hydrolase-like_dom_sf"/>
</dbReference>
<evidence type="ECO:0000259" key="15">
    <source>
        <dbReference type="SMART" id="SM00478"/>
    </source>
</evidence>
<name>A0AAE0HU99_9PEZI</name>
<dbReference type="PANTHER" id="PTHR42944:SF1">
    <property type="entry name" value="ADENINE DNA GLYCOSYLASE"/>
    <property type="match status" value="1"/>
</dbReference>
<keyword evidence="12" id="KW-0234">DNA repair</keyword>
<evidence type="ECO:0000256" key="2">
    <source>
        <dbReference type="ARBA" id="ARBA00001966"/>
    </source>
</evidence>
<sequence>MGSVPNPTRAGSKRLAAIKASSKLNLQVPDDDDASSSLSDISSSLSEISSSASNASSNLNSAHYVSSRTQLLSDIANDDMDLDLQDESDNQPTKRRKINPPNKKRLTTAQKNTAARELSERLFSGEADGHDVDALCSSIPAHARSSQHSLVYHRPLLLHGLTSFSARGALLAWFDGVSTARAMPWRKAWIDPTQYDGEKELRQALERRAYEVWISEIMLQQTRVAVVKEYWTRWMVKWPTIQDLAAATHDELLAAWRGLGYYSRAERIHAAAKLVVADCNMKGLLPADVAELEAKIPGVGRYTAGAISAIVFGRAAPMVDGNVLRVLSRQLGILGDVKTNKKVVDVLWQAADVLVKQVVEDGNDTEDTLVKNESDRPGRWGQALMELGSTVCTPKPSCSQCPITSTCRAYGEGYALTTVATNGSTTSAVGDIEDLCTLCEPIEKVVQQEEDRKLPPLQAIVTGVHAIVENMADLIATVTTNGEPSPATRDLTKRELEVIANHAKRFPLRHPKKKTREEECLVCAVRRSSDGRYLLHRRPAKGLLANMWEFPSYTLPSVSDASASAPQERNKAAAAKFTSELLGVDADAVFAITPRLKTVGALGTVPWVFSHLKLTMHVHRFDLIIDADDDDMIDSSDATGKPQQKWATSDEVDTASMGTGMRLCWSLVQGKRLEQ</sequence>
<dbReference type="SUPFAM" id="SSF48150">
    <property type="entry name" value="DNA-glycosylase"/>
    <property type="match status" value="1"/>
</dbReference>
<dbReference type="FunFam" id="1.10.340.30:FF:000002">
    <property type="entry name" value="Adenine DNA glycosylase"/>
    <property type="match status" value="1"/>
</dbReference>
<comment type="similarity">
    <text evidence="3">Belongs to the Nth/MutY family.</text>
</comment>
<dbReference type="EC" id="3.2.2.31" evidence="4"/>
<dbReference type="GO" id="GO:0035485">
    <property type="term" value="F:adenine/guanine mispair binding"/>
    <property type="evidence" value="ECO:0007669"/>
    <property type="project" value="TreeGrafter"/>
</dbReference>
<dbReference type="Gene3D" id="3.90.79.10">
    <property type="entry name" value="Nucleoside Triphosphate Pyrophosphohydrolase"/>
    <property type="match status" value="1"/>
</dbReference>
<dbReference type="SUPFAM" id="SSF55811">
    <property type="entry name" value="Nudix"/>
    <property type="match status" value="1"/>
</dbReference>
<comment type="catalytic activity">
    <reaction evidence="1">
        <text>Hydrolyzes free adenine bases from 7,8-dihydro-8-oxoguanine:adenine mismatched double-stranded DNA, leaving an apurinic site.</text>
        <dbReference type="EC" id="3.2.2.31"/>
    </reaction>
</comment>
<dbReference type="GO" id="GO:0034039">
    <property type="term" value="F:8-oxo-7,8-dihydroguanine DNA N-glycosylase activity"/>
    <property type="evidence" value="ECO:0007669"/>
    <property type="project" value="TreeGrafter"/>
</dbReference>
<evidence type="ECO:0000256" key="3">
    <source>
        <dbReference type="ARBA" id="ARBA00008343"/>
    </source>
</evidence>
<dbReference type="GO" id="GO:0006285">
    <property type="term" value="P:base-excision repair, AP site formation"/>
    <property type="evidence" value="ECO:0007669"/>
    <property type="project" value="UniProtKB-ARBA"/>
</dbReference>
<dbReference type="GO" id="GO:0046872">
    <property type="term" value="F:metal ion binding"/>
    <property type="evidence" value="ECO:0007669"/>
    <property type="project" value="UniProtKB-KW"/>
</dbReference>
<feature type="compositionally biased region" description="Basic residues" evidence="14">
    <location>
        <begin position="93"/>
        <end position="106"/>
    </location>
</feature>
<dbReference type="PANTHER" id="PTHR42944">
    <property type="entry name" value="ADENINE DNA GLYCOSYLASE"/>
    <property type="match status" value="1"/>
</dbReference>
<dbReference type="Pfam" id="PF14815">
    <property type="entry name" value="NUDIX_4"/>
    <property type="match status" value="1"/>
</dbReference>
<evidence type="ECO:0000256" key="8">
    <source>
        <dbReference type="ARBA" id="ARBA00022763"/>
    </source>
</evidence>
<keyword evidence="10" id="KW-0408">Iron</keyword>
<feature type="region of interest" description="Disordered" evidence="14">
    <location>
        <begin position="82"/>
        <end position="112"/>
    </location>
</feature>
<dbReference type="Pfam" id="PF00633">
    <property type="entry name" value="HHH"/>
    <property type="match status" value="1"/>
</dbReference>
<evidence type="ECO:0000256" key="1">
    <source>
        <dbReference type="ARBA" id="ARBA00000843"/>
    </source>
</evidence>
<dbReference type="InterPro" id="IPR000445">
    <property type="entry name" value="HhH_motif"/>
</dbReference>
<proteinExistence type="inferred from homology"/>
<dbReference type="InterPro" id="IPR011257">
    <property type="entry name" value="DNA_glycosylase"/>
</dbReference>
<evidence type="ECO:0000256" key="14">
    <source>
        <dbReference type="SAM" id="MobiDB-lite"/>
    </source>
</evidence>
<dbReference type="EMBL" id="JAUEDM010000008">
    <property type="protein sequence ID" value="KAK3313013.1"/>
    <property type="molecule type" value="Genomic_DNA"/>
</dbReference>
<dbReference type="InterPro" id="IPR029119">
    <property type="entry name" value="MutY_C"/>
</dbReference>
<keyword evidence="9" id="KW-0378">Hydrolase</keyword>
<keyword evidence="13" id="KW-0326">Glycosidase</keyword>
<accession>A0AAE0HU99</accession>
<evidence type="ECO:0000313" key="17">
    <source>
        <dbReference type="Proteomes" id="UP001283341"/>
    </source>
</evidence>
<dbReference type="SMART" id="SM00525">
    <property type="entry name" value="FES"/>
    <property type="match status" value="1"/>
</dbReference>
<keyword evidence="11" id="KW-0411">Iron-sulfur</keyword>
<dbReference type="Gene3D" id="1.10.340.30">
    <property type="entry name" value="Hypothetical protein, domain 2"/>
    <property type="match status" value="1"/>
</dbReference>
<evidence type="ECO:0000256" key="5">
    <source>
        <dbReference type="ARBA" id="ARBA00022023"/>
    </source>
</evidence>
<dbReference type="CDD" id="cd03431">
    <property type="entry name" value="NUDIX_DNA_Glycosylase_C-MutY"/>
    <property type="match status" value="1"/>
</dbReference>
<keyword evidence="17" id="KW-1185">Reference proteome</keyword>
<dbReference type="CDD" id="cd00056">
    <property type="entry name" value="ENDO3c"/>
    <property type="match status" value="1"/>
</dbReference>
<evidence type="ECO:0000256" key="6">
    <source>
        <dbReference type="ARBA" id="ARBA00022485"/>
    </source>
</evidence>
<dbReference type="GO" id="GO:0006298">
    <property type="term" value="P:mismatch repair"/>
    <property type="evidence" value="ECO:0007669"/>
    <property type="project" value="TreeGrafter"/>
</dbReference>
<comment type="cofactor">
    <cofactor evidence="2">
        <name>[4Fe-4S] cluster</name>
        <dbReference type="ChEBI" id="CHEBI:49883"/>
    </cofactor>
</comment>
<evidence type="ECO:0000256" key="11">
    <source>
        <dbReference type="ARBA" id="ARBA00023014"/>
    </source>
</evidence>
<gene>
    <name evidence="16" type="ORF">B0H66DRAFT_485318</name>
</gene>
<dbReference type="InterPro" id="IPR003651">
    <property type="entry name" value="Endonuclease3_FeS-loop_motif"/>
</dbReference>
<dbReference type="InterPro" id="IPR044298">
    <property type="entry name" value="MIG/MutY"/>
</dbReference>
<reference evidence="16" key="2">
    <citation type="submission" date="2023-06" db="EMBL/GenBank/DDBJ databases">
        <authorList>
            <consortium name="Lawrence Berkeley National Laboratory"/>
            <person name="Haridas S."/>
            <person name="Hensen N."/>
            <person name="Bonometti L."/>
            <person name="Westerberg I."/>
            <person name="Brannstrom I.O."/>
            <person name="Guillou S."/>
            <person name="Cros-Aarteil S."/>
            <person name="Calhoun S."/>
            <person name="Kuo A."/>
            <person name="Mondo S."/>
            <person name="Pangilinan J."/>
            <person name="Riley R."/>
            <person name="Labutti K."/>
            <person name="Andreopoulos B."/>
            <person name="Lipzen A."/>
            <person name="Chen C."/>
            <person name="Yanf M."/>
            <person name="Daum C."/>
            <person name="Ng V."/>
            <person name="Clum A."/>
            <person name="Steindorff A."/>
            <person name="Ohm R."/>
            <person name="Martin F."/>
            <person name="Silar P."/>
            <person name="Natvig D."/>
            <person name="Lalanne C."/>
            <person name="Gautier V."/>
            <person name="Ament-Velasquez S.L."/>
            <person name="Kruys A."/>
            <person name="Hutchinson M.I."/>
            <person name="Powell A.J."/>
            <person name="Barry K."/>
            <person name="Miller A.N."/>
            <person name="Grigoriev I.V."/>
            <person name="Debuchy R."/>
            <person name="Gladieux P."/>
            <person name="Thoren M.H."/>
            <person name="Johannesson H."/>
        </authorList>
    </citation>
    <scope>NUCLEOTIDE SEQUENCE</scope>
    <source>
        <strain evidence="16">CBS 118394</strain>
    </source>
</reference>
<feature type="domain" description="HhH-GPD" evidence="15">
    <location>
        <begin position="218"/>
        <end position="390"/>
    </location>
</feature>
<dbReference type="AlphaFoldDB" id="A0AAE0HU99"/>
<dbReference type="InterPro" id="IPR023170">
    <property type="entry name" value="HhH_base_excis_C"/>
</dbReference>
<evidence type="ECO:0000256" key="4">
    <source>
        <dbReference type="ARBA" id="ARBA00012045"/>
    </source>
</evidence>
<dbReference type="Pfam" id="PF00730">
    <property type="entry name" value="HhH-GPD"/>
    <property type="match status" value="1"/>
</dbReference>
<evidence type="ECO:0000256" key="10">
    <source>
        <dbReference type="ARBA" id="ARBA00023004"/>
    </source>
</evidence>
<reference evidence="16" key="1">
    <citation type="journal article" date="2023" name="Mol. Phylogenet. Evol.">
        <title>Genome-scale phylogeny and comparative genomics of the fungal order Sordariales.</title>
        <authorList>
            <person name="Hensen N."/>
            <person name="Bonometti L."/>
            <person name="Westerberg I."/>
            <person name="Brannstrom I.O."/>
            <person name="Guillou S."/>
            <person name="Cros-Aarteil S."/>
            <person name="Calhoun S."/>
            <person name="Haridas S."/>
            <person name="Kuo A."/>
            <person name="Mondo S."/>
            <person name="Pangilinan J."/>
            <person name="Riley R."/>
            <person name="LaButti K."/>
            <person name="Andreopoulos B."/>
            <person name="Lipzen A."/>
            <person name="Chen C."/>
            <person name="Yan M."/>
            <person name="Daum C."/>
            <person name="Ng V."/>
            <person name="Clum A."/>
            <person name="Steindorff A."/>
            <person name="Ohm R.A."/>
            <person name="Martin F."/>
            <person name="Silar P."/>
            <person name="Natvig D.O."/>
            <person name="Lalanne C."/>
            <person name="Gautier V."/>
            <person name="Ament-Velasquez S.L."/>
            <person name="Kruys A."/>
            <person name="Hutchinson M.I."/>
            <person name="Powell A.J."/>
            <person name="Barry K."/>
            <person name="Miller A.N."/>
            <person name="Grigoriev I.V."/>
            <person name="Debuchy R."/>
            <person name="Gladieux P."/>
            <person name="Hiltunen Thoren M."/>
            <person name="Johannesson H."/>
        </authorList>
    </citation>
    <scope>NUCLEOTIDE SEQUENCE</scope>
    <source>
        <strain evidence="16">CBS 118394</strain>
    </source>
</reference>
<evidence type="ECO:0000256" key="12">
    <source>
        <dbReference type="ARBA" id="ARBA00023204"/>
    </source>
</evidence>
<dbReference type="Gene3D" id="1.10.1670.10">
    <property type="entry name" value="Helix-hairpin-Helix base-excision DNA repair enzymes (C-terminal)"/>
    <property type="match status" value="1"/>
</dbReference>
<organism evidence="16 17">
    <name type="scientific">Apodospora peruviana</name>
    <dbReference type="NCBI Taxonomy" id="516989"/>
    <lineage>
        <taxon>Eukaryota</taxon>
        <taxon>Fungi</taxon>
        <taxon>Dikarya</taxon>
        <taxon>Ascomycota</taxon>
        <taxon>Pezizomycotina</taxon>
        <taxon>Sordariomycetes</taxon>
        <taxon>Sordariomycetidae</taxon>
        <taxon>Sordariales</taxon>
        <taxon>Lasiosphaeriaceae</taxon>
        <taxon>Apodospora</taxon>
    </lineage>
</organism>
<dbReference type="Proteomes" id="UP001283341">
    <property type="component" value="Unassembled WGS sequence"/>
</dbReference>
<dbReference type="GO" id="GO:0000701">
    <property type="term" value="F:purine-specific mismatch base pair DNA N-glycosylase activity"/>
    <property type="evidence" value="ECO:0007669"/>
    <property type="project" value="UniProtKB-EC"/>
</dbReference>
<dbReference type="SMART" id="SM00478">
    <property type="entry name" value="ENDO3c"/>
    <property type="match status" value="1"/>
</dbReference>
<keyword evidence="8" id="KW-0227">DNA damage</keyword>
<dbReference type="GO" id="GO:0032357">
    <property type="term" value="F:oxidized purine DNA binding"/>
    <property type="evidence" value="ECO:0007669"/>
    <property type="project" value="TreeGrafter"/>
</dbReference>
<protein>
    <recommendedName>
        <fullName evidence="5">Adenine DNA glycosylase</fullName>
        <ecNumber evidence="4">3.2.2.31</ecNumber>
    </recommendedName>
</protein>
<evidence type="ECO:0000313" key="16">
    <source>
        <dbReference type="EMBL" id="KAK3313013.1"/>
    </source>
</evidence>
<dbReference type="InterPro" id="IPR003265">
    <property type="entry name" value="HhH-GPD_domain"/>
</dbReference>